<dbReference type="RefSeq" id="WP_138152400.1">
    <property type="nucleotide sequence ID" value="NZ_VANU01000003.1"/>
</dbReference>
<organism evidence="1 2">
    <name type="scientific">Arcobacter arenosus</name>
    <dbReference type="NCBI Taxonomy" id="2576037"/>
    <lineage>
        <taxon>Bacteria</taxon>
        <taxon>Pseudomonadati</taxon>
        <taxon>Campylobacterota</taxon>
        <taxon>Epsilonproteobacteria</taxon>
        <taxon>Campylobacterales</taxon>
        <taxon>Arcobacteraceae</taxon>
        <taxon>Arcobacter</taxon>
    </lineage>
</organism>
<dbReference type="InterPro" id="IPR036513">
    <property type="entry name" value="STAS_dom_sf"/>
</dbReference>
<evidence type="ECO:0000313" key="2">
    <source>
        <dbReference type="Proteomes" id="UP000308901"/>
    </source>
</evidence>
<keyword evidence="2" id="KW-1185">Reference proteome</keyword>
<dbReference type="Pfam" id="PF11964">
    <property type="entry name" value="SpoIIAA-like"/>
    <property type="match status" value="1"/>
</dbReference>
<dbReference type="InterPro" id="IPR038396">
    <property type="entry name" value="SpoIIAA-like_sf"/>
</dbReference>
<evidence type="ECO:0000313" key="1">
    <source>
        <dbReference type="EMBL" id="TLP38406.1"/>
    </source>
</evidence>
<sequence>MKSYKHGLSIGINRVDNEFFLFLKAIGKLSHEDYEKINPMIDNALLGIKEAKIKALIDATQLEGWELRAAWDDFKLGLKHGSEFEKIAIYGNEKWQEYISKIASWFISGEVKFFENEDEAIKWLKN</sequence>
<dbReference type="OrthoDB" id="9811577at2"/>
<name>A0A5R8Y0U9_9BACT</name>
<dbReference type="SUPFAM" id="SSF52091">
    <property type="entry name" value="SpoIIaa-like"/>
    <property type="match status" value="1"/>
</dbReference>
<dbReference type="EMBL" id="VANU01000003">
    <property type="protein sequence ID" value="TLP38406.1"/>
    <property type="molecule type" value="Genomic_DNA"/>
</dbReference>
<comment type="caution">
    <text evidence="1">The sequence shown here is derived from an EMBL/GenBank/DDBJ whole genome shotgun (WGS) entry which is preliminary data.</text>
</comment>
<accession>A0A5R8Y0U9</accession>
<dbReference type="InterPro" id="IPR021866">
    <property type="entry name" value="SpoIIAA-like"/>
</dbReference>
<proteinExistence type="predicted"/>
<dbReference type="Proteomes" id="UP000308901">
    <property type="component" value="Unassembled WGS sequence"/>
</dbReference>
<protein>
    <submittedName>
        <fullName evidence="1">STAS/SEC14 domain-containing protein</fullName>
    </submittedName>
</protein>
<gene>
    <name evidence="1" type="ORF">FDK22_08005</name>
</gene>
<reference evidence="1 2" key="1">
    <citation type="submission" date="2019-05" db="EMBL/GenBank/DDBJ databases">
        <title>Arcobacter sp. nov., isolated from sea sediment.</title>
        <authorList>
            <person name="Kim W."/>
        </authorList>
    </citation>
    <scope>NUCLEOTIDE SEQUENCE [LARGE SCALE GENOMIC DNA]</scope>
    <source>
        <strain evidence="1 2">CAU 1517</strain>
    </source>
</reference>
<dbReference type="Gene3D" id="3.40.50.10600">
    <property type="entry name" value="SpoIIaa-like domains"/>
    <property type="match status" value="1"/>
</dbReference>
<dbReference type="AlphaFoldDB" id="A0A5R8Y0U9"/>